<gene>
    <name evidence="2" type="ORF">J1N35_034854</name>
</gene>
<evidence type="ECO:0000313" key="3">
    <source>
        <dbReference type="Proteomes" id="UP000828251"/>
    </source>
</evidence>
<dbReference type="PANTHER" id="PTHR46508">
    <property type="entry name" value="PHD FINGER FAMILY PROTEIN"/>
    <property type="match status" value="1"/>
</dbReference>
<keyword evidence="3" id="KW-1185">Reference proteome</keyword>
<dbReference type="PANTHER" id="PTHR46508:SF2">
    <property type="entry name" value="INCREASED DNA METHYLATION 1"/>
    <property type="match status" value="1"/>
</dbReference>
<dbReference type="OrthoDB" id="429143at2759"/>
<organism evidence="2 3">
    <name type="scientific">Gossypium stocksii</name>
    <dbReference type="NCBI Taxonomy" id="47602"/>
    <lineage>
        <taxon>Eukaryota</taxon>
        <taxon>Viridiplantae</taxon>
        <taxon>Streptophyta</taxon>
        <taxon>Embryophyta</taxon>
        <taxon>Tracheophyta</taxon>
        <taxon>Spermatophyta</taxon>
        <taxon>Magnoliopsida</taxon>
        <taxon>eudicotyledons</taxon>
        <taxon>Gunneridae</taxon>
        <taxon>Pentapetalae</taxon>
        <taxon>rosids</taxon>
        <taxon>malvids</taxon>
        <taxon>Malvales</taxon>
        <taxon>Malvaceae</taxon>
        <taxon>Malvoideae</taxon>
        <taxon>Gossypium</taxon>
    </lineage>
</organism>
<dbReference type="InterPro" id="IPR056511">
    <property type="entry name" value="IDM1_C"/>
</dbReference>
<accession>A0A9D3UTN4</accession>
<dbReference type="Pfam" id="PF23209">
    <property type="entry name" value="IDM1_C"/>
    <property type="match status" value="1"/>
</dbReference>
<protein>
    <recommendedName>
        <fullName evidence="1">Increased DNA methylation 1 C-terminal domain-containing protein</fullName>
    </recommendedName>
</protein>
<dbReference type="EMBL" id="JAIQCV010000010">
    <property type="protein sequence ID" value="KAH1056789.1"/>
    <property type="molecule type" value="Genomic_DNA"/>
</dbReference>
<feature type="domain" description="Increased DNA methylation 1 C-terminal" evidence="1">
    <location>
        <begin position="44"/>
        <end position="108"/>
    </location>
</feature>
<reference evidence="2 3" key="1">
    <citation type="journal article" date="2021" name="Plant Biotechnol. J.">
        <title>Multi-omics assisted identification of the key and species-specific regulatory components of drought-tolerant mechanisms in Gossypium stocksii.</title>
        <authorList>
            <person name="Yu D."/>
            <person name="Ke L."/>
            <person name="Zhang D."/>
            <person name="Wu Y."/>
            <person name="Sun Y."/>
            <person name="Mei J."/>
            <person name="Sun J."/>
            <person name="Sun Y."/>
        </authorList>
    </citation>
    <scope>NUCLEOTIDE SEQUENCE [LARGE SCALE GENOMIC DNA]</scope>
    <source>
        <strain evidence="3">cv. E1</strain>
        <tissue evidence="2">Leaf</tissue>
    </source>
</reference>
<dbReference type="AlphaFoldDB" id="A0A9D3UTN4"/>
<comment type="caution">
    <text evidence="2">The sequence shown here is derived from an EMBL/GenBank/DDBJ whole genome shotgun (WGS) entry which is preliminary data.</text>
</comment>
<name>A0A9D3UTN4_9ROSI</name>
<sequence length="121" mass="13504">VRICTLEFFRILLSGLGEGRCGHQSGSIDTWGNSCRDASYCNLQQGMCRSLVNVIEELLILFMVEKLMITAIPNIVETWTKLVQEAEGRTPNKINLMVFPGTVLLSKPLYQSQKTDGETPP</sequence>
<dbReference type="Proteomes" id="UP000828251">
    <property type="component" value="Unassembled WGS sequence"/>
</dbReference>
<evidence type="ECO:0000259" key="1">
    <source>
        <dbReference type="Pfam" id="PF23209"/>
    </source>
</evidence>
<feature type="non-terminal residue" evidence="2">
    <location>
        <position position="1"/>
    </location>
</feature>
<proteinExistence type="predicted"/>
<evidence type="ECO:0000313" key="2">
    <source>
        <dbReference type="EMBL" id="KAH1056789.1"/>
    </source>
</evidence>